<evidence type="ECO:0000313" key="1">
    <source>
        <dbReference type="EMBL" id="JAE29204.1"/>
    </source>
</evidence>
<organism evidence="1">
    <name type="scientific">Arundo donax</name>
    <name type="common">Giant reed</name>
    <name type="synonym">Donax arundinaceus</name>
    <dbReference type="NCBI Taxonomy" id="35708"/>
    <lineage>
        <taxon>Eukaryota</taxon>
        <taxon>Viridiplantae</taxon>
        <taxon>Streptophyta</taxon>
        <taxon>Embryophyta</taxon>
        <taxon>Tracheophyta</taxon>
        <taxon>Spermatophyta</taxon>
        <taxon>Magnoliopsida</taxon>
        <taxon>Liliopsida</taxon>
        <taxon>Poales</taxon>
        <taxon>Poaceae</taxon>
        <taxon>PACMAD clade</taxon>
        <taxon>Arundinoideae</taxon>
        <taxon>Arundineae</taxon>
        <taxon>Arundo</taxon>
    </lineage>
</organism>
<name>A0A0A9H087_ARUDO</name>
<protein>
    <submittedName>
        <fullName evidence="1">Uncharacterized protein</fullName>
    </submittedName>
</protein>
<proteinExistence type="predicted"/>
<sequence length="53" mass="6019">MPLLGTPCRYVFAVIRCISHRSTHIPEYASTSTTLLPCHYNVVILRSEKNIIC</sequence>
<dbReference type="EMBL" id="GBRH01168692">
    <property type="protein sequence ID" value="JAE29204.1"/>
    <property type="molecule type" value="Transcribed_RNA"/>
</dbReference>
<reference evidence="1" key="1">
    <citation type="submission" date="2014-09" db="EMBL/GenBank/DDBJ databases">
        <authorList>
            <person name="Magalhaes I.L.F."/>
            <person name="Oliveira U."/>
            <person name="Santos F.R."/>
            <person name="Vidigal T.H.D.A."/>
            <person name="Brescovit A.D."/>
            <person name="Santos A.J."/>
        </authorList>
    </citation>
    <scope>NUCLEOTIDE SEQUENCE</scope>
    <source>
        <tissue evidence="1">Shoot tissue taken approximately 20 cm above the soil surface</tissue>
    </source>
</reference>
<dbReference type="AlphaFoldDB" id="A0A0A9H087"/>
<accession>A0A0A9H087</accession>
<reference evidence="1" key="2">
    <citation type="journal article" date="2015" name="Data Brief">
        <title>Shoot transcriptome of the giant reed, Arundo donax.</title>
        <authorList>
            <person name="Barrero R.A."/>
            <person name="Guerrero F.D."/>
            <person name="Moolhuijzen P."/>
            <person name="Goolsby J.A."/>
            <person name="Tidwell J."/>
            <person name="Bellgard S.E."/>
            <person name="Bellgard M.I."/>
        </authorList>
    </citation>
    <scope>NUCLEOTIDE SEQUENCE</scope>
    <source>
        <tissue evidence="1">Shoot tissue taken approximately 20 cm above the soil surface</tissue>
    </source>
</reference>